<evidence type="ECO:0000256" key="12">
    <source>
        <dbReference type="ARBA" id="ARBA00061364"/>
    </source>
</evidence>
<dbReference type="PRINTS" id="PR00085">
    <property type="entry name" value="THFDHDRGNASE"/>
</dbReference>
<dbReference type="AlphaFoldDB" id="A0A336MQG7"/>
<dbReference type="GO" id="GO:0005759">
    <property type="term" value="C:mitochondrial matrix"/>
    <property type="evidence" value="ECO:0007669"/>
    <property type="project" value="UniProtKB-ARBA"/>
</dbReference>
<dbReference type="Gene3D" id="3.40.50.10860">
    <property type="entry name" value="Leucine Dehydrogenase, chain A, domain 1"/>
    <property type="match status" value="1"/>
</dbReference>
<keyword evidence="7" id="KW-0520">NAD</keyword>
<dbReference type="VEuPathDB" id="VectorBase:CSON004249"/>
<evidence type="ECO:0000256" key="3">
    <source>
        <dbReference type="ARBA" id="ARBA00022563"/>
    </source>
</evidence>
<dbReference type="InterPro" id="IPR036291">
    <property type="entry name" value="NAD(P)-bd_dom_sf"/>
</dbReference>
<keyword evidence="6" id="KW-0560">Oxidoreductase</keyword>
<organism evidence="15">
    <name type="scientific">Culicoides sonorensis</name>
    <name type="common">Biting midge</name>
    <dbReference type="NCBI Taxonomy" id="179676"/>
    <lineage>
        <taxon>Eukaryota</taxon>
        <taxon>Metazoa</taxon>
        <taxon>Ecdysozoa</taxon>
        <taxon>Arthropoda</taxon>
        <taxon>Hexapoda</taxon>
        <taxon>Insecta</taxon>
        <taxon>Pterygota</taxon>
        <taxon>Neoptera</taxon>
        <taxon>Endopterygota</taxon>
        <taxon>Diptera</taxon>
        <taxon>Nematocera</taxon>
        <taxon>Chironomoidea</taxon>
        <taxon>Ceratopogonidae</taxon>
        <taxon>Ceratopogoninae</taxon>
        <taxon>Culicoides</taxon>
        <taxon>Monoculicoides</taxon>
    </lineage>
</organism>
<evidence type="ECO:0000313" key="15">
    <source>
        <dbReference type="EMBL" id="SSX31925.1"/>
    </source>
</evidence>
<dbReference type="CDD" id="cd01080">
    <property type="entry name" value="NAD_bind_m-THF_DH_Cyclohyd"/>
    <property type="match status" value="1"/>
</dbReference>
<sequence>MIVKRGISDLCTFSLLRTLKRISCDSNQRNLFYLNFNSNTCRAQETFLPLTNLCSKRTYHLNCNNKNKSYFKIKMKDYQMISMYQNGHSLEMKQCNHSYSKMAKIIDGKRIAQEIRGELKQKVTEWVAQGHRPPQLTAILVGEDTASQTYVRNKMQAAKEVGIASQTINLPTTITEDELLDKINELNDSDLVDGILVQLPLPNHINERRICNSVSCEKDVDGFNEKNVGRLCLDMNTLIPCTPLGVQELIKRENIETFGKNVVVVGRSKNVGMPIAMLMHADGRNDTSAMDATVTICHRFTPPEQLAVFCRLADIVITATGVPGLIKADMIKPGACIIDVGITRITDENGKAKLVGDADFDNVRKVAGHITPVPGGVGPMTVAMLMKNTFIAAKNLAGHQRPESPVSNNSSNVSC</sequence>
<evidence type="ECO:0000256" key="5">
    <source>
        <dbReference type="ARBA" id="ARBA00022842"/>
    </source>
</evidence>
<evidence type="ECO:0000256" key="1">
    <source>
        <dbReference type="ARBA" id="ARBA00001946"/>
    </source>
</evidence>
<keyword evidence="8" id="KW-0496">Mitochondrion</keyword>
<dbReference type="PROSITE" id="PS00767">
    <property type="entry name" value="THF_DHG_CYH_2"/>
    <property type="match status" value="1"/>
</dbReference>
<reference evidence="15" key="1">
    <citation type="submission" date="2018-07" db="EMBL/GenBank/DDBJ databases">
        <authorList>
            <person name="Quirk P.G."/>
            <person name="Krulwich T.A."/>
        </authorList>
    </citation>
    <scope>NUCLEOTIDE SEQUENCE</scope>
</reference>
<dbReference type="PROSITE" id="PS00766">
    <property type="entry name" value="THF_DHG_CYH_1"/>
    <property type="match status" value="1"/>
</dbReference>
<evidence type="ECO:0000256" key="2">
    <source>
        <dbReference type="ARBA" id="ARBA00004173"/>
    </source>
</evidence>
<dbReference type="GO" id="GO:0004477">
    <property type="term" value="F:methenyltetrahydrofolate cyclohydrolase activity"/>
    <property type="evidence" value="ECO:0007669"/>
    <property type="project" value="UniProtKB-EC"/>
</dbReference>
<keyword evidence="9" id="KW-0511">Multifunctional enzyme</keyword>
<dbReference type="HAMAP" id="MF_01576">
    <property type="entry name" value="THF_DHG_CYH"/>
    <property type="match status" value="1"/>
</dbReference>
<protein>
    <submittedName>
        <fullName evidence="15">CSON004249 protein</fullName>
    </submittedName>
</protein>
<dbReference type="GO" id="GO:0004487">
    <property type="term" value="F:methylenetetrahydrofolate dehydrogenase (NAD+) activity"/>
    <property type="evidence" value="ECO:0007669"/>
    <property type="project" value="UniProtKB-EC"/>
</dbReference>
<dbReference type="SUPFAM" id="SSF51735">
    <property type="entry name" value="NAD(P)-binding Rossmann-fold domains"/>
    <property type="match status" value="1"/>
</dbReference>
<evidence type="ECO:0000259" key="13">
    <source>
        <dbReference type="Pfam" id="PF00763"/>
    </source>
</evidence>
<dbReference type="GO" id="GO:0035999">
    <property type="term" value="P:tetrahydrofolate interconversion"/>
    <property type="evidence" value="ECO:0007669"/>
    <property type="project" value="TreeGrafter"/>
</dbReference>
<dbReference type="InterPro" id="IPR020630">
    <property type="entry name" value="THF_DH/CycHdrlase_cat_dom"/>
</dbReference>
<evidence type="ECO:0000256" key="8">
    <source>
        <dbReference type="ARBA" id="ARBA00023128"/>
    </source>
</evidence>
<dbReference type="InterPro" id="IPR000672">
    <property type="entry name" value="THF_DH/CycHdrlase"/>
</dbReference>
<proteinExistence type="inferred from homology"/>
<comment type="catalytic activity">
    <reaction evidence="10">
        <text>(6R)-5,10-methenyltetrahydrofolate + H2O = (6R)-10-formyltetrahydrofolate + H(+)</text>
        <dbReference type="Rhea" id="RHEA:23700"/>
        <dbReference type="ChEBI" id="CHEBI:15377"/>
        <dbReference type="ChEBI" id="CHEBI:15378"/>
        <dbReference type="ChEBI" id="CHEBI:57455"/>
        <dbReference type="ChEBI" id="CHEBI:195366"/>
        <dbReference type="EC" id="3.5.4.9"/>
    </reaction>
</comment>
<dbReference type="PANTHER" id="PTHR48099">
    <property type="entry name" value="C-1-TETRAHYDROFOLATE SYNTHASE, CYTOPLASMIC-RELATED"/>
    <property type="match status" value="1"/>
</dbReference>
<dbReference type="InterPro" id="IPR020631">
    <property type="entry name" value="THF_DH/CycHdrlase_NAD-bd_dom"/>
</dbReference>
<comment type="cofactor">
    <cofactor evidence="1">
        <name>Mg(2+)</name>
        <dbReference type="ChEBI" id="CHEBI:18420"/>
    </cofactor>
</comment>
<dbReference type="InterPro" id="IPR020867">
    <property type="entry name" value="THF_DH/CycHdrlase_CS"/>
</dbReference>
<feature type="domain" description="Tetrahydrofolate dehydrogenase/cyclohydrolase catalytic" evidence="13">
    <location>
        <begin position="106"/>
        <end position="221"/>
    </location>
</feature>
<dbReference type="FunFam" id="3.40.50.10860:FF:000001">
    <property type="entry name" value="Bifunctional protein FolD"/>
    <property type="match status" value="1"/>
</dbReference>
<evidence type="ECO:0000256" key="4">
    <source>
        <dbReference type="ARBA" id="ARBA00022801"/>
    </source>
</evidence>
<dbReference type="GO" id="GO:0004488">
    <property type="term" value="F:methylenetetrahydrofolate dehydrogenase (NADP+) activity"/>
    <property type="evidence" value="ECO:0007669"/>
    <property type="project" value="InterPro"/>
</dbReference>
<dbReference type="EMBL" id="UFQT01001832">
    <property type="protein sequence ID" value="SSX31925.1"/>
    <property type="molecule type" value="Genomic_DNA"/>
</dbReference>
<name>A0A336MQG7_CULSO</name>
<evidence type="ECO:0000256" key="11">
    <source>
        <dbReference type="ARBA" id="ARBA00050302"/>
    </source>
</evidence>
<dbReference type="PANTHER" id="PTHR48099:SF11">
    <property type="entry name" value="BIFUNCTIONAL METHYLENETETRAHYDROFOLATE DEHYDROGENASE_CYCLOHYDROLASE, MITOCHONDRIAL"/>
    <property type="match status" value="1"/>
</dbReference>
<feature type="domain" description="Tetrahydrofolate dehydrogenase/cyclohydrolase NAD(P)-binding" evidence="14">
    <location>
        <begin position="240"/>
        <end position="395"/>
    </location>
</feature>
<gene>
    <name evidence="15" type="primary">CSON004249</name>
</gene>
<dbReference type="Gene3D" id="3.40.50.720">
    <property type="entry name" value="NAD(P)-binding Rossmann-like Domain"/>
    <property type="match status" value="1"/>
</dbReference>
<evidence type="ECO:0000256" key="10">
    <source>
        <dbReference type="ARBA" id="ARBA00036357"/>
    </source>
</evidence>
<evidence type="ECO:0000256" key="6">
    <source>
        <dbReference type="ARBA" id="ARBA00023002"/>
    </source>
</evidence>
<evidence type="ECO:0000256" key="7">
    <source>
        <dbReference type="ARBA" id="ARBA00023027"/>
    </source>
</evidence>
<keyword evidence="5" id="KW-0460">Magnesium</keyword>
<evidence type="ECO:0000259" key="14">
    <source>
        <dbReference type="Pfam" id="PF02882"/>
    </source>
</evidence>
<dbReference type="InterPro" id="IPR046346">
    <property type="entry name" value="Aminoacid_DH-like_N_sf"/>
</dbReference>
<accession>A0A336MQG7</accession>
<dbReference type="Pfam" id="PF02882">
    <property type="entry name" value="THF_DHG_CYH_C"/>
    <property type="match status" value="1"/>
</dbReference>
<keyword evidence="3" id="KW-0554">One-carbon metabolism</keyword>
<comment type="catalytic activity">
    <reaction evidence="11">
        <text>(6R)-5,10-methylene-5,6,7,8-tetrahydrofolate + NAD(+) = (6R)-5,10-methenyltetrahydrofolate + NADH</text>
        <dbReference type="Rhea" id="RHEA:22892"/>
        <dbReference type="ChEBI" id="CHEBI:15636"/>
        <dbReference type="ChEBI" id="CHEBI:57455"/>
        <dbReference type="ChEBI" id="CHEBI:57540"/>
        <dbReference type="ChEBI" id="CHEBI:57945"/>
        <dbReference type="EC" id="1.5.1.15"/>
    </reaction>
</comment>
<dbReference type="OMA" id="GIVRPEH"/>
<keyword evidence="4" id="KW-0378">Hydrolase</keyword>
<dbReference type="FunFam" id="3.40.50.720:FF:000070">
    <property type="entry name" value="probable bifunctional methylenetetrahydrofolate dehydrogenase/cyclohydrolase 2"/>
    <property type="match status" value="1"/>
</dbReference>
<evidence type="ECO:0000256" key="9">
    <source>
        <dbReference type="ARBA" id="ARBA00023268"/>
    </source>
</evidence>
<dbReference type="GO" id="GO:0019752">
    <property type="term" value="P:carboxylic acid metabolic process"/>
    <property type="evidence" value="ECO:0007669"/>
    <property type="project" value="UniProtKB-ARBA"/>
</dbReference>
<comment type="similarity">
    <text evidence="12">Belongs to the tetrahydrofolate dehydrogenase/cyclohydrolase family.</text>
</comment>
<comment type="subcellular location">
    <subcellularLocation>
        <location evidence="2">Mitochondrion</location>
    </subcellularLocation>
</comment>
<dbReference type="Pfam" id="PF00763">
    <property type="entry name" value="THF_DHG_CYH"/>
    <property type="match status" value="1"/>
</dbReference>
<dbReference type="SUPFAM" id="SSF53223">
    <property type="entry name" value="Aminoacid dehydrogenase-like, N-terminal domain"/>
    <property type="match status" value="1"/>
</dbReference>